<keyword evidence="3" id="KW-1185">Reference proteome</keyword>
<gene>
    <name evidence="2" type="ORF">SAMN05421548_12298</name>
</gene>
<evidence type="ECO:0000313" key="2">
    <source>
        <dbReference type="EMBL" id="SDD62052.1"/>
    </source>
</evidence>
<reference evidence="3" key="1">
    <citation type="submission" date="2016-09" db="EMBL/GenBank/DDBJ databases">
        <authorList>
            <person name="Varghese N."/>
            <person name="Submissions S."/>
        </authorList>
    </citation>
    <scope>NUCLEOTIDE SEQUENCE [LARGE SCALE GENOMIC DNA]</scope>
    <source>
        <strain evidence="3">TNe-862</strain>
    </source>
</reference>
<evidence type="ECO:0000313" key="3">
    <source>
        <dbReference type="Proteomes" id="UP000198908"/>
    </source>
</evidence>
<dbReference type="Proteomes" id="UP000198908">
    <property type="component" value="Unassembled WGS sequence"/>
</dbReference>
<dbReference type="AlphaFoldDB" id="A0A1G6W867"/>
<accession>A0A1G6W867</accession>
<dbReference type="EMBL" id="FMYQ01000022">
    <property type="protein sequence ID" value="SDD62052.1"/>
    <property type="molecule type" value="Genomic_DNA"/>
</dbReference>
<dbReference type="STRING" id="416944.SAMN05421548_12298"/>
<proteinExistence type="predicted"/>
<protein>
    <submittedName>
        <fullName evidence="2">Uncharacterized protein</fullName>
    </submittedName>
</protein>
<organism evidence="2 3">
    <name type="scientific">Paraburkholderia lycopersici</name>
    <dbReference type="NCBI Taxonomy" id="416944"/>
    <lineage>
        <taxon>Bacteria</taxon>
        <taxon>Pseudomonadati</taxon>
        <taxon>Pseudomonadota</taxon>
        <taxon>Betaproteobacteria</taxon>
        <taxon>Burkholderiales</taxon>
        <taxon>Burkholderiaceae</taxon>
        <taxon>Paraburkholderia</taxon>
    </lineage>
</organism>
<evidence type="ECO:0000256" key="1">
    <source>
        <dbReference type="SAM" id="MobiDB-lite"/>
    </source>
</evidence>
<dbReference type="RefSeq" id="WP_092001273.1">
    <property type="nucleotide sequence ID" value="NZ_FMYQ01000022.1"/>
</dbReference>
<name>A0A1G6W867_9BURK</name>
<sequence length="89" mass="8919">MQYVFSMTSRMVTIAVSCALLLCLLLFLLGMEIGARMSHSPAQDADALHATAPAVVSSAPQSGAAAQSSLDADATTDPAAAPAPASSTP</sequence>
<feature type="region of interest" description="Disordered" evidence="1">
    <location>
        <begin position="59"/>
        <end position="89"/>
    </location>
</feature>